<dbReference type="KEGG" id="mgg:MPLG2_0958"/>
<evidence type="ECO:0000313" key="2">
    <source>
        <dbReference type="EMBL" id="SPD85994.1"/>
    </source>
</evidence>
<proteinExistence type="predicted"/>
<feature type="region of interest" description="Disordered" evidence="1">
    <location>
        <begin position="39"/>
        <end position="66"/>
    </location>
</feature>
<dbReference type="AlphaFoldDB" id="A0A2N9JF23"/>
<evidence type="ECO:0000256" key="1">
    <source>
        <dbReference type="SAM" id="MobiDB-lite"/>
    </source>
</evidence>
<sequence>MLGWRPAVGMLVTNVVHFWSPGQPLTRQERVFVKIPLGRRSASRGHRGLPHMARRHGSADGRRRHA</sequence>
<keyword evidence="3" id="KW-1185">Reference proteome</keyword>
<reference evidence="2 3" key="1">
    <citation type="submission" date="2018-02" db="EMBL/GenBank/DDBJ databases">
        <authorList>
            <person name="Cohen D.B."/>
            <person name="Kent A.D."/>
        </authorList>
    </citation>
    <scope>NUCLEOTIDE SEQUENCE [LARGE SCALE GENOMIC DNA]</scope>
    <source>
        <strain evidence="2">1</strain>
    </source>
</reference>
<dbReference type="EMBL" id="LT985188">
    <property type="protein sequence ID" value="SPD85994.1"/>
    <property type="molecule type" value="Genomic_DNA"/>
</dbReference>
<name>A0A2N9JF23_9ACTN</name>
<gene>
    <name evidence="2" type="ORF">MPLG2_0958</name>
</gene>
<organism evidence="2 3">
    <name type="scientific">Micropruina glycogenica</name>
    <dbReference type="NCBI Taxonomy" id="75385"/>
    <lineage>
        <taxon>Bacteria</taxon>
        <taxon>Bacillati</taxon>
        <taxon>Actinomycetota</taxon>
        <taxon>Actinomycetes</taxon>
        <taxon>Propionibacteriales</taxon>
        <taxon>Nocardioidaceae</taxon>
        <taxon>Micropruina</taxon>
    </lineage>
</organism>
<accession>A0A2N9JF23</accession>
<dbReference type="Proteomes" id="UP000238164">
    <property type="component" value="Chromosome 1"/>
</dbReference>
<feature type="compositionally biased region" description="Basic residues" evidence="1">
    <location>
        <begin position="41"/>
        <end position="56"/>
    </location>
</feature>
<evidence type="ECO:0000313" key="3">
    <source>
        <dbReference type="Proteomes" id="UP000238164"/>
    </source>
</evidence>
<protein>
    <submittedName>
        <fullName evidence="2">Uncharacterized protein</fullName>
    </submittedName>
</protein>
<feature type="compositionally biased region" description="Basic and acidic residues" evidence="1">
    <location>
        <begin position="57"/>
        <end position="66"/>
    </location>
</feature>